<evidence type="ECO:0000256" key="4">
    <source>
        <dbReference type="ARBA" id="ARBA00022679"/>
    </source>
</evidence>
<dbReference type="SUPFAM" id="SSF56024">
    <property type="entry name" value="Phospholipase D/nuclease"/>
    <property type="match status" value="1"/>
</dbReference>
<evidence type="ECO:0000256" key="2">
    <source>
        <dbReference type="ARBA" id="ARBA00010682"/>
    </source>
</evidence>
<evidence type="ECO:0000256" key="10">
    <source>
        <dbReference type="RuleBase" id="RU365024"/>
    </source>
</evidence>
<comment type="pathway">
    <text evidence="1 10">Phospholipid metabolism; phosphatidylglycerol biosynthesis; phosphatidylglycerol from CDP-diacylglycerol: step 1/2.</text>
</comment>
<evidence type="ECO:0000313" key="13">
    <source>
        <dbReference type="Proteomes" id="UP000242875"/>
    </source>
</evidence>
<organism evidence="12 13">
    <name type="scientific">Bifiguratus adelaidae</name>
    <dbReference type="NCBI Taxonomy" id="1938954"/>
    <lineage>
        <taxon>Eukaryota</taxon>
        <taxon>Fungi</taxon>
        <taxon>Fungi incertae sedis</taxon>
        <taxon>Mucoromycota</taxon>
        <taxon>Mucoromycotina</taxon>
        <taxon>Endogonomycetes</taxon>
        <taxon>Endogonales</taxon>
        <taxon>Endogonales incertae sedis</taxon>
        <taxon>Bifiguratus</taxon>
    </lineage>
</organism>
<evidence type="ECO:0000313" key="12">
    <source>
        <dbReference type="EMBL" id="OZJ06861.1"/>
    </source>
</evidence>
<dbReference type="PROSITE" id="PS50035">
    <property type="entry name" value="PLD"/>
    <property type="match status" value="1"/>
</dbReference>
<evidence type="ECO:0000256" key="6">
    <source>
        <dbReference type="ARBA" id="ARBA00023098"/>
    </source>
</evidence>
<dbReference type="PANTHER" id="PTHR12586:SF1">
    <property type="entry name" value="CDP-DIACYLGLYCEROL--GLYCEROL-3-PHOSPHATE 3-PHOSPHATIDYLTRANSFERASE, MITOCHONDRIAL"/>
    <property type="match status" value="1"/>
</dbReference>
<comment type="function">
    <text evidence="10">Functions in the biosynthesis of the anionic phospholipids phosphatidylglycerol and cardiolipin.</text>
</comment>
<dbReference type="InterPro" id="IPR016270">
    <property type="entry name" value="PGS1"/>
</dbReference>
<dbReference type="AlphaFoldDB" id="A0A261Y8F5"/>
<accession>A0A261Y8F5</accession>
<keyword evidence="7 10" id="KW-0594">Phospholipid biosynthesis</keyword>
<evidence type="ECO:0000256" key="3">
    <source>
        <dbReference type="ARBA" id="ARBA00022516"/>
    </source>
</evidence>
<evidence type="ECO:0000256" key="5">
    <source>
        <dbReference type="ARBA" id="ARBA00022737"/>
    </source>
</evidence>
<dbReference type="EC" id="2.7.8.5" evidence="10"/>
<keyword evidence="13" id="KW-1185">Reference proteome</keyword>
<comment type="subcellular location">
    <subcellularLocation>
        <location evidence="10">Mitochondrion</location>
    </subcellularLocation>
</comment>
<evidence type="ECO:0000256" key="8">
    <source>
        <dbReference type="ARBA" id="ARBA00023264"/>
    </source>
</evidence>
<dbReference type="UniPathway" id="UPA00084">
    <property type="reaction ID" value="UER00503"/>
</dbReference>
<keyword evidence="10" id="KW-0496">Mitochondrion</keyword>
<keyword evidence="10" id="KW-0067">ATP-binding</keyword>
<comment type="similarity">
    <text evidence="2 10">Belongs to the CDP-alcohol phosphatidyltransferase class-II family.</text>
</comment>
<evidence type="ECO:0000256" key="7">
    <source>
        <dbReference type="ARBA" id="ARBA00023209"/>
    </source>
</evidence>
<keyword evidence="3 10" id="KW-0444">Lipid biosynthesis</keyword>
<sequence>MFTKWSALSRPLVRLHLTNVRPIALGKPRSVTTFQNFRELRAITPAIGSQIRSAKERIYLAALYIGAKEKDLVDTIAEAMRENSSLECSILIDGLRGTRLTEGKSSASLVLPLLQEFPSRVHIHLYHTPDLSGWLKKLLPQRFNEGIGLMHLKIYGVDNDVMLSGANMSTDYFTNRQDRYILYRQNPTMASYFLQLLKVVSSFSYRLIPDFDASSYKLEMQHTPDPIKESTAFKAVARSRVSEFIRQWMKRQQENDIASSDTVVLPVVQMGPFGIRQDEQAIFKLLEICDAAGSNAEASQSWKIHLTSGYFNFTKELKSKILSTRAKFHFLTASPKANGFYGSKGVSKYLPDAYTSIEHDFFQATRQLNKGDSIKISEYTRPGWTYHAKGLWLQLPGMENPAMTLVGSPNFGYRSSERDLEAQVIMVTDNAKLQESLGRELANLHTYSEQVDEKLFKRPDRKVPFLVKITARIIRDML</sequence>
<feature type="domain" description="PLD phosphodiesterase" evidence="11">
    <location>
        <begin position="146"/>
        <end position="172"/>
    </location>
</feature>
<dbReference type="CDD" id="cd09137">
    <property type="entry name" value="PLDc_PGS1_euk_2"/>
    <property type="match status" value="1"/>
</dbReference>
<comment type="caution">
    <text evidence="12">The sequence shown here is derived from an EMBL/GenBank/DDBJ whole genome shotgun (WGS) entry which is preliminary data.</text>
</comment>
<dbReference type="EMBL" id="MVBO01000001">
    <property type="protein sequence ID" value="OZJ06861.1"/>
    <property type="molecule type" value="Genomic_DNA"/>
</dbReference>
<gene>
    <name evidence="12" type="ORF">BZG36_00216</name>
</gene>
<protein>
    <recommendedName>
        <fullName evidence="10">CDP-diacylglycerol--glycerol-3-phosphate 3-phosphatidyltransferase</fullName>
        <ecNumber evidence="10">2.7.8.5</ecNumber>
    </recommendedName>
</protein>
<dbReference type="Proteomes" id="UP000242875">
    <property type="component" value="Unassembled WGS sequence"/>
</dbReference>
<keyword evidence="5" id="KW-0677">Repeat</keyword>
<dbReference type="GO" id="GO:0031966">
    <property type="term" value="C:mitochondrial membrane"/>
    <property type="evidence" value="ECO:0007669"/>
    <property type="project" value="EnsemblFungi"/>
</dbReference>
<comment type="catalytic activity">
    <reaction evidence="9 10">
        <text>a CDP-1,2-diacyl-sn-glycerol + sn-glycerol 3-phosphate = a 1,2-diacyl-sn-glycero-3-phospho-(1'-sn-glycero-3'-phosphate) + CMP + H(+)</text>
        <dbReference type="Rhea" id="RHEA:12593"/>
        <dbReference type="ChEBI" id="CHEBI:15378"/>
        <dbReference type="ChEBI" id="CHEBI:57597"/>
        <dbReference type="ChEBI" id="CHEBI:58332"/>
        <dbReference type="ChEBI" id="CHEBI:60110"/>
        <dbReference type="ChEBI" id="CHEBI:60377"/>
        <dbReference type="EC" id="2.7.8.5"/>
    </reaction>
</comment>
<reference evidence="12 13" key="1">
    <citation type="journal article" date="2017" name="Mycologia">
        <title>Bifiguratus adelaidae, gen. et sp. nov., a new member of Mucoromycotina in endophytic and soil-dwelling habitats.</title>
        <authorList>
            <person name="Torres-Cruz T.J."/>
            <person name="Billingsley Tobias T.L."/>
            <person name="Almatruk M."/>
            <person name="Hesse C."/>
            <person name="Kuske C.R."/>
            <person name="Desiro A."/>
            <person name="Benucci G.M."/>
            <person name="Bonito G."/>
            <person name="Stajich J.E."/>
            <person name="Dunlap C."/>
            <person name="Arnold A.E."/>
            <person name="Porras-Alfaro A."/>
        </authorList>
    </citation>
    <scope>NUCLEOTIDE SEQUENCE [LARGE SCALE GENOMIC DNA]</scope>
    <source>
        <strain evidence="12 13">AZ0501</strain>
    </source>
</reference>
<dbReference type="Gene3D" id="3.30.870.10">
    <property type="entry name" value="Endonuclease Chain A"/>
    <property type="match status" value="2"/>
</dbReference>
<dbReference type="PIRSF" id="PIRSF000850">
    <property type="entry name" value="Phospholipase_D_PSS"/>
    <property type="match status" value="1"/>
</dbReference>
<proteinExistence type="inferred from homology"/>
<keyword evidence="6 10" id="KW-0443">Lipid metabolism</keyword>
<evidence type="ECO:0000256" key="9">
    <source>
        <dbReference type="ARBA" id="ARBA00048586"/>
    </source>
</evidence>
<dbReference type="OrthoDB" id="10250191at2759"/>
<dbReference type="GO" id="GO:0005524">
    <property type="term" value="F:ATP binding"/>
    <property type="evidence" value="ECO:0007669"/>
    <property type="project" value="UniProtKB-KW"/>
</dbReference>
<dbReference type="CDD" id="cd09135">
    <property type="entry name" value="PLDc_PGS1_euk_1"/>
    <property type="match status" value="1"/>
</dbReference>
<evidence type="ECO:0000259" key="11">
    <source>
        <dbReference type="PROSITE" id="PS50035"/>
    </source>
</evidence>
<keyword evidence="10" id="KW-0547">Nucleotide-binding</keyword>
<dbReference type="PANTHER" id="PTHR12586">
    <property type="entry name" value="CDP-DIACYLGLYCEROL--SERINE O-PHOSPHATIDYLTRANSFERASE"/>
    <property type="match status" value="1"/>
</dbReference>
<keyword evidence="8 10" id="KW-1208">Phospholipid metabolism</keyword>
<name>A0A261Y8F5_9FUNG</name>
<evidence type="ECO:0000256" key="1">
    <source>
        <dbReference type="ARBA" id="ARBA00005042"/>
    </source>
</evidence>
<dbReference type="GO" id="GO:0008444">
    <property type="term" value="F:CDP-diacylglycerol-glycerol-3-phosphate 3-phosphatidyltransferase activity"/>
    <property type="evidence" value="ECO:0007669"/>
    <property type="project" value="UniProtKB-EC"/>
</dbReference>
<dbReference type="GO" id="GO:0032049">
    <property type="term" value="P:cardiolipin biosynthetic process"/>
    <property type="evidence" value="ECO:0007669"/>
    <property type="project" value="EnsemblFungi"/>
</dbReference>
<keyword evidence="4 10" id="KW-0808">Transferase</keyword>
<dbReference type="InterPro" id="IPR001736">
    <property type="entry name" value="PLipase_D/transphosphatidylase"/>
</dbReference>